<evidence type="ECO:0000256" key="4">
    <source>
        <dbReference type="ARBA" id="ARBA00022989"/>
    </source>
</evidence>
<comment type="caution">
    <text evidence="8">The sequence shown here is derived from an EMBL/GenBank/DDBJ whole genome shotgun (WGS) entry which is preliminary data.</text>
</comment>
<feature type="domain" description="Peptidase S24/S26A/S26B/S26C" evidence="7">
    <location>
        <begin position="37"/>
        <end position="118"/>
    </location>
</feature>
<keyword evidence="2" id="KW-0645">Protease</keyword>
<dbReference type="GO" id="GO:0008233">
    <property type="term" value="F:peptidase activity"/>
    <property type="evidence" value="ECO:0007669"/>
    <property type="project" value="UniProtKB-KW"/>
</dbReference>
<evidence type="ECO:0000256" key="2">
    <source>
        <dbReference type="ARBA" id="ARBA00022670"/>
    </source>
</evidence>
<evidence type="ECO:0000256" key="1">
    <source>
        <dbReference type="ARBA" id="ARBA00004370"/>
    </source>
</evidence>
<dbReference type="GO" id="GO:0016020">
    <property type="term" value="C:membrane"/>
    <property type="evidence" value="ECO:0007669"/>
    <property type="project" value="UniProtKB-SubCell"/>
</dbReference>
<name>X1CB54_9ZZZZ</name>
<comment type="subcellular location">
    <subcellularLocation>
        <location evidence="1">Membrane</location>
    </subcellularLocation>
</comment>
<evidence type="ECO:0000256" key="5">
    <source>
        <dbReference type="ARBA" id="ARBA00023136"/>
    </source>
</evidence>
<dbReference type="EMBL" id="BART01021910">
    <property type="protein sequence ID" value="GAH04747.1"/>
    <property type="molecule type" value="Genomic_DNA"/>
</dbReference>
<feature type="transmembrane region" description="Helical" evidence="6">
    <location>
        <begin position="125"/>
        <end position="145"/>
    </location>
</feature>
<accession>X1CB54</accession>
<dbReference type="InterPro" id="IPR015927">
    <property type="entry name" value="Peptidase_S24_S26A/B/C"/>
</dbReference>
<dbReference type="Gene3D" id="2.10.109.10">
    <property type="entry name" value="Umud Fragment, subunit A"/>
    <property type="match status" value="1"/>
</dbReference>
<evidence type="ECO:0000256" key="3">
    <source>
        <dbReference type="ARBA" id="ARBA00022692"/>
    </source>
</evidence>
<dbReference type="GO" id="GO:0006465">
    <property type="term" value="P:signal peptide processing"/>
    <property type="evidence" value="ECO:0007669"/>
    <property type="project" value="InterPro"/>
</dbReference>
<gene>
    <name evidence="8" type="ORF">S01H4_40267</name>
</gene>
<dbReference type="SUPFAM" id="SSF51306">
    <property type="entry name" value="LexA/Signal peptidase"/>
    <property type="match status" value="1"/>
</dbReference>
<reference evidence="8" key="1">
    <citation type="journal article" date="2014" name="Front. Microbiol.">
        <title>High frequency of phylogenetically diverse reductive dehalogenase-homologous genes in deep subseafloor sedimentary metagenomes.</title>
        <authorList>
            <person name="Kawai M."/>
            <person name="Futagami T."/>
            <person name="Toyoda A."/>
            <person name="Takaki Y."/>
            <person name="Nishi S."/>
            <person name="Hori S."/>
            <person name="Arai W."/>
            <person name="Tsubouchi T."/>
            <person name="Morono Y."/>
            <person name="Uchiyama I."/>
            <person name="Ito T."/>
            <person name="Fujiyama A."/>
            <person name="Inagaki F."/>
            <person name="Takami H."/>
        </authorList>
    </citation>
    <scope>NUCLEOTIDE SEQUENCE</scope>
    <source>
        <strain evidence="8">Expedition CK06-06</strain>
    </source>
</reference>
<dbReference type="InterPro" id="IPR036286">
    <property type="entry name" value="LexA/Signal_pep-like_sf"/>
</dbReference>
<dbReference type="CDD" id="cd06462">
    <property type="entry name" value="Peptidase_S24_S26"/>
    <property type="match status" value="1"/>
</dbReference>
<dbReference type="Pfam" id="PF00717">
    <property type="entry name" value="Peptidase_S24"/>
    <property type="match status" value="1"/>
</dbReference>
<sequence length="171" mass="18929">MKPRSMETMALSIILAVLLIPNIIYFLPFIVGADSSYTVVGRSMVTIQSGDLVIVRKVDPGDIEISDIVTVRFAGLTVTHRVIEIIETEVKLFKLKGEANEYPDSSLYLESQVIGRVVLVFPFRYLYTAYGFVVALVVPFGLIISRLRSGRTPMRDESTLLLFAILALSAG</sequence>
<feature type="transmembrane region" description="Helical" evidence="6">
    <location>
        <begin position="12"/>
        <end position="31"/>
    </location>
</feature>
<evidence type="ECO:0000259" key="7">
    <source>
        <dbReference type="Pfam" id="PF00717"/>
    </source>
</evidence>
<dbReference type="AlphaFoldDB" id="X1CB54"/>
<proteinExistence type="predicted"/>
<evidence type="ECO:0000313" key="8">
    <source>
        <dbReference type="EMBL" id="GAH04747.1"/>
    </source>
</evidence>
<evidence type="ECO:0000256" key="6">
    <source>
        <dbReference type="SAM" id="Phobius"/>
    </source>
</evidence>
<keyword evidence="3 6" id="KW-0812">Transmembrane</keyword>
<keyword evidence="5 6" id="KW-0472">Membrane</keyword>
<keyword evidence="4 6" id="KW-1133">Transmembrane helix</keyword>
<dbReference type="NCBIfam" id="TIGR02228">
    <property type="entry name" value="sigpep_I_arch"/>
    <property type="match status" value="1"/>
</dbReference>
<protein>
    <recommendedName>
        <fullName evidence="7">Peptidase S24/S26A/S26B/S26C domain-containing protein</fullName>
    </recommendedName>
</protein>
<dbReference type="InterPro" id="IPR001733">
    <property type="entry name" value="Peptidase_S26B"/>
</dbReference>
<keyword evidence="2" id="KW-0378">Hydrolase</keyword>
<organism evidence="8">
    <name type="scientific">marine sediment metagenome</name>
    <dbReference type="NCBI Taxonomy" id="412755"/>
    <lineage>
        <taxon>unclassified sequences</taxon>
        <taxon>metagenomes</taxon>
        <taxon>ecological metagenomes</taxon>
    </lineage>
</organism>
<feature type="non-terminal residue" evidence="8">
    <location>
        <position position="171"/>
    </location>
</feature>